<evidence type="ECO:0000259" key="9">
    <source>
        <dbReference type="Pfam" id="PF02230"/>
    </source>
</evidence>
<dbReference type="SUPFAM" id="SSF53474">
    <property type="entry name" value="alpha/beta-Hydrolases"/>
    <property type="match status" value="1"/>
</dbReference>
<protein>
    <recommendedName>
        <fullName evidence="9">Phospholipase/carboxylesterase/thioesterase domain-containing protein</fullName>
    </recommendedName>
</protein>
<dbReference type="AlphaFoldDB" id="A0A3A8EP87"/>
<dbReference type="Proteomes" id="UP000269001">
    <property type="component" value="Unassembled WGS sequence"/>
</dbReference>
<evidence type="ECO:0000256" key="5">
    <source>
        <dbReference type="ARBA" id="ARBA00022801"/>
    </source>
</evidence>
<comment type="caution">
    <text evidence="10">The sequence shown here is derived from an EMBL/GenBank/DDBJ whole genome shotgun (WGS) entry which is preliminary data.</text>
</comment>
<dbReference type="GO" id="GO:0045493">
    <property type="term" value="P:xylan catabolic process"/>
    <property type="evidence" value="ECO:0007669"/>
    <property type="project" value="UniProtKB-KW"/>
</dbReference>
<keyword evidence="3" id="KW-0858">Xylan degradation</keyword>
<evidence type="ECO:0000313" key="11">
    <source>
        <dbReference type="Proteomes" id="UP000269001"/>
    </source>
</evidence>
<evidence type="ECO:0000256" key="7">
    <source>
        <dbReference type="ARBA" id="ARBA00023326"/>
    </source>
</evidence>
<keyword evidence="11" id="KW-1185">Reference proteome</keyword>
<comment type="subcellular location">
    <subcellularLocation>
        <location evidence="1">Secreted</location>
    </subcellularLocation>
</comment>
<proteinExistence type="predicted"/>
<evidence type="ECO:0000256" key="6">
    <source>
        <dbReference type="ARBA" id="ARBA00023277"/>
    </source>
</evidence>
<evidence type="ECO:0000313" key="10">
    <source>
        <dbReference type="EMBL" id="RKG30671.1"/>
    </source>
</evidence>
<feature type="chain" id="PRO_5017475252" description="Phospholipase/carboxylesterase/thioesterase domain-containing protein" evidence="8">
    <location>
        <begin position="30"/>
        <end position="320"/>
    </location>
</feature>
<dbReference type="Pfam" id="PF02230">
    <property type="entry name" value="Abhydrolase_2"/>
    <property type="match status" value="1"/>
</dbReference>
<dbReference type="Gene3D" id="3.40.50.1820">
    <property type="entry name" value="alpha/beta hydrolase"/>
    <property type="match status" value="1"/>
</dbReference>
<dbReference type="InterPro" id="IPR029058">
    <property type="entry name" value="AB_hydrolase_fold"/>
</dbReference>
<evidence type="ECO:0000256" key="8">
    <source>
        <dbReference type="SAM" id="SignalP"/>
    </source>
</evidence>
<organism evidence="10 11">
    <name type="scientific">Acinetobacter guerrae</name>
    <dbReference type="NCBI Taxonomy" id="1843371"/>
    <lineage>
        <taxon>Bacteria</taxon>
        <taxon>Pseudomonadati</taxon>
        <taxon>Pseudomonadota</taxon>
        <taxon>Gammaproteobacteria</taxon>
        <taxon>Moraxellales</taxon>
        <taxon>Moraxellaceae</taxon>
        <taxon>Acinetobacter</taxon>
    </lineage>
</organism>
<dbReference type="PANTHER" id="PTHR38050:SF2">
    <property type="entry name" value="FERULOYL ESTERASE C-RELATED"/>
    <property type="match status" value="1"/>
</dbReference>
<evidence type="ECO:0000256" key="4">
    <source>
        <dbReference type="ARBA" id="ARBA00022729"/>
    </source>
</evidence>
<dbReference type="PANTHER" id="PTHR38050">
    <property type="match status" value="1"/>
</dbReference>
<feature type="domain" description="Phospholipase/carboxylesterase/thioesterase" evidence="9">
    <location>
        <begin position="76"/>
        <end position="265"/>
    </location>
</feature>
<reference evidence="10 11" key="1">
    <citation type="submission" date="2018-09" db="EMBL/GenBank/DDBJ databases">
        <title>The draft genome of Acinetobacter spp. strains.</title>
        <authorList>
            <person name="Qin J."/>
            <person name="Feng Y."/>
            <person name="Zong Z."/>
        </authorList>
    </citation>
    <scope>NUCLEOTIDE SEQUENCE [LARGE SCALE GENOMIC DNA]</scope>
    <source>
        <strain evidence="10 11">WCHAc060096</strain>
    </source>
</reference>
<gene>
    <name evidence="10" type="ORF">D7V21_15575</name>
</gene>
<keyword evidence="5" id="KW-0378">Hydrolase</keyword>
<dbReference type="EMBL" id="RAXU01000029">
    <property type="protein sequence ID" value="RKG30671.1"/>
    <property type="molecule type" value="Genomic_DNA"/>
</dbReference>
<sequence length="320" mass="35503">MADFRKISKRWGAIFVVIALIVHTHSAQAAWLAERPFAEKIKQKIEQRTTENISLSSQYLQVDGMQRSYQLYIPSSARRSARPVVIALHGGGGNANQMLKRWQAIAQQQNFILVAPQGIGSNSKMGTWNAYGCCGQAMQKQVNDIQFIQAVLKDASQHALLDSHRIYVVGFSNGGMLTHQLAIHMGRQLAAVAIVSGALFGDEATAKDAVPILIIHGEKDSVVPFQGGISPTQFVAKAQQQPFQSVTYAMHYWKTVNQCQTKAFIEQTAYFNIEKNLGCQADVVLYDVDQGQHVWPTADQADEGFDATQVIWSFFKQHAH</sequence>
<evidence type="ECO:0000256" key="2">
    <source>
        <dbReference type="ARBA" id="ARBA00022525"/>
    </source>
</evidence>
<keyword evidence="6" id="KW-0119">Carbohydrate metabolism</keyword>
<evidence type="ECO:0000256" key="1">
    <source>
        <dbReference type="ARBA" id="ARBA00004613"/>
    </source>
</evidence>
<name>A0A3A8EP87_9GAMM</name>
<dbReference type="InterPro" id="IPR043595">
    <property type="entry name" value="FaeB/C/D"/>
</dbReference>
<dbReference type="GO" id="GO:0030600">
    <property type="term" value="F:feruloyl esterase activity"/>
    <property type="evidence" value="ECO:0007669"/>
    <property type="project" value="InterPro"/>
</dbReference>
<evidence type="ECO:0000256" key="3">
    <source>
        <dbReference type="ARBA" id="ARBA00022651"/>
    </source>
</evidence>
<dbReference type="RefSeq" id="WP_120371342.1">
    <property type="nucleotide sequence ID" value="NZ_RAXU01000029.1"/>
</dbReference>
<accession>A0A3A8EP87</accession>
<dbReference type="GO" id="GO:0005576">
    <property type="term" value="C:extracellular region"/>
    <property type="evidence" value="ECO:0007669"/>
    <property type="project" value="UniProtKB-SubCell"/>
</dbReference>
<keyword evidence="2" id="KW-0964">Secreted</keyword>
<dbReference type="InterPro" id="IPR003140">
    <property type="entry name" value="PLipase/COase/thioEstase"/>
</dbReference>
<feature type="signal peptide" evidence="8">
    <location>
        <begin position="1"/>
        <end position="29"/>
    </location>
</feature>
<keyword evidence="7" id="KW-0624">Polysaccharide degradation</keyword>
<keyword evidence="4 8" id="KW-0732">Signal</keyword>